<keyword evidence="4" id="KW-1185">Reference proteome</keyword>
<dbReference type="PANTHER" id="PTHR46558">
    <property type="entry name" value="TRACRIPTIONAL REGULATORY PROTEIN-RELATED-RELATED"/>
    <property type="match status" value="1"/>
</dbReference>
<dbReference type="Pfam" id="PF01381">
    <property type="entry name" value="HTH_3"/>
    <property type="match status" value="1"/>
</dbReference>
<dbReference type="GO" id="GO:0003677">
    <property type="term" value="F:DNA binding"/>
    <property type="evidence" value="ECO:0007669"/>
    <property type="project" value="UniProtKB-KW"/>
</dbReference>
<dbReference type="SUPFAM" id="SSF47413">
    <property type="entry name" value="lambda repressor-like DNA-binding domains"/>
    <property type="match status" value="1"/>
</dbReference>
<dbReference type="Gene3D" id="1.10.260.40">
    <property type="entry name" value="lambda repressor-like DNA-binding domains"/>
    <property type="match status" value="1"/>
</dbReference>
<dbReference type="CDD" id="cd00093">
    <property type="entry name" value="HTH_XRE"/>
    <property type="match status" value="1"/>
</dbReference>
<keyword evidence="1" id="KW-0238">DNA-binding</keyword>
<name>A0AAE3JCW5_9FIRM</name>
<dbReference type="PROSITE" id="PS50943">
    <property type="entry name" value="HTH_CROC1"/>
    <property type="match status" value="1"/>
</dbReference>
<dbReference type="RefSeq" id="WP_118615455.1">
    <property type="nucleotide sequence ID" value="NZ_JAJEQN010000033.1"/>
</dbReference>
<organism evidence="3 4">
    <name type="scientific">Anthropogastromicrobium aceti</name>
    <dbReference type="NCBI Taxonomy" id="2981768"/>
    <lineage>
        <taxon>Bacteria</taxon>
        <taxon>Bacillati</taxon>
        <taxon>Bacillota</taxon>
        <taxon>Clostridia</taxon>
        <taxon>Lachnospirales</taxon>
        <taxon>Lachnospiraceae</taxon>
        <taxon>Anthropogastromicrobium</taxon>
    </lineage>
</organism>
<feature type="domain" description="HTH cro/C1-type" evidence="2">
    <location>
        <begin position="10"/>
        <end position="64"/>
    </location>
</feature>
<dbReference type="PANTHER" id="PTHR46558:SF11">
    <property type="entry name" value="HTH-TYPE TRANSCRIPTIONAL REGULATOR XRE"/>
    <property type="match status" value="1"/>
</dbReference>
<evidence type="ECO:0000259" key="2">
    <source>
        <dbReference type="PROSITE" id="PS50943"/>
    </source>
</evidence>
<dbReference type="Proteomes" id="UP001198200">
    <property type="component" value="Unassembled WGS sequence"/>
</dbReference>
<evidence type="ECO:0000256" key="1">
    <source>
        <dbReference type="ARBA" id="ARBA00023125"/>
    </source>
</evidence>
<reference evidence="3 4" key="1">
    <citation type="submission" date="2021-10" db="EMBL/GenBank/DDBJ databases">
        <title>Anaerobic single-cell dispensing facilitates the cultivation of human gut bacteria.</title>
        <authorList>
            <person name="Afrizal A."/>
        </authorList>
    </citation>
    <scope>NUCLEOTIDE SEQUENCE [LARGE SCALE GENOMIC DNA]</scope>
    <source>
        <strain evidence="3 4">CLA-AA-H224</strain>
    </source>
</reference>
<evidence type="ECO:0000313" key="3">
    <source>
        <dbReference type="EMBL" id="MCC2222371.1"/>
    </source>
</evidence>
<proteinExistence type="predicted"/>
<dbReference type="SMART" id="SM00530">
    <property type="entry name" value="HTH_XRE"/>
    <property type="match status" value="1"/>
</dbReference>
<dbReference type="InterPro" id="IPR010982">
    <property type="entry name" value="Lambda_DNA-bd_dom_sf"/>
</dbReference>
<sequence length="127" mass="14467">MDFEQIGMRIKACRKQKHLTQEKLAECLDVSSHYIYELERGVKTMSLYTLNDLSTCLEVSSDYLLYGKDNTDSNPIPEDALSVMIKDLPSQQRNRLADLLKVMMPYISLDESSQTSGNDAGRKKVNK</sequence>
<dbReference type="InterPro" id="IPR001387">
    <property type="entry name" value="Cro/C1-type_HTH"/>
</dbReference>
<protein>
    <submittedName>
        <fullName evidence="3">Helix-turn-helix domain-containing protein</fullName>
    </submittedName>
</protein>
<accession>A0AAE3JCW5</accession>
<evidence type="ECO:0000313" key="4">
    <source>
        <dbReference type="Proteomes" id="UP001198200"/>
    </source>
</evidence>
<gene>
    <name evidence="3" type="ORF">LKD48_12125</name>
</gene>
<dbReference type="AlphaFoldDB" id="A0AAE3JCW5"/>
<dbReference type="EMBL" id="JAJEQN010000033">
    <property type="protein sequence ID" value="MCC2222371.1"/>
    <property type="molecule type" value="Genomic_DNA"/>
</dbReference>
<comment type="caution">
    <text evidence="3">The sequence shown here is derived from an EMBL/GenBank/DDBJ whole genome shotgun (WGS) entry which is preliminary data.</text>
</comment>